<comment type="caution">
    <text evidence="2">The sequence shown here is derived from an EMBL/GenBank/DDBJ whole genome shotgun (WGS) entry which is preliminary data.</text>
</comment>
<keyword evidence="1" id="KW-0812">Transmembrane</keyword>
<gene>
    <name evidence="2" type="ORF">E4J94_07140</name>
</gene>
<evidence type="ECO:0000313" key="2">
    <source>
        <dbReference type="EMBL" id="TGN27979.1"/>
    </source>
</evidence>
<organism evidence="2 3">
    <name type="scientific">Empedobacter tilapiae</name>
    <dbReference type="NCBI Taxonomy" id="2491114"/>
    <lineage>
        <taxon>Bacteria</taxon>
        <taxon>Pseudomonadati</taxon>
        <taxon>Bacteroidota</taxon>
        <taxon>Flavobacteriia</taxon>
        <taxon>Flavobacteriales</taxon>
        <taxon>Weeksellaceae</taxon>
        <taxon>Empedobacter</taxon>
    </lineage>
</organism>
<keyword evidence="3" id="KW-1185">Reference proteome</keyword>
<feature type="transmembrane region" description="Helical" evidence="1">
    <location>
        <begin position="118"/>
        <end position="138"/>
    </location>
</feature>
<keyword evidence="1" id="KW-1133">Transmembrane helix</keyword>
<dbReference type="OrthoDB" id="796230at2"/>
<proteinExistence type="predicted"/>
<keyword evidence="1" id="KW-0472">Membrane</keyword>
<name>A0A4Z1BSM5_9FLAO</name>
<dbReference type="Proteomes" id="UP000297998">
    <property type="component" value="Unassembled WGS sequence"/>
</dbReference>
<evidence type="ECO:0000256" key="1">
    <source>
        <dbReference type="SAM" id="Phobius"/>
    </source>
</evidence>
<feature type="transmembrane region" description="Helical" evidence="1">
    <location>
        <begin position="65"/>
        <end position="83"/>
    </location>
</feature>
<dbReference type="RefSeq" id="WP_135835162.1">
    <property type="nucleotide sequence ID" value="NZ_SRPE01000004.1"/>
</dbReference>
<protein>
    <submittedName>
        <fullName evidence="2">Uncharacterized protein</fullName>
    </submittedName>
</protein>
<dbReference type="EMBL" id="SRPE01000004">
    <property type="protein sequence ID" value="TGN27979.1"/>
    <property type="molecule type" value="Genomic_DNA"/>
</dbReference>
<sequence>MDNKEFDFDKMEEDHKKISETFDKVEYDGKRDILKYFDRIHDKLFTFNNILIVGFFTLSKFKENVSINTILFPICNLIFLIYIEYSMMEKSRFEASIKDKNLSEINENGKLIKSTNKYSLYIILSTLLVTLIFLLNLFN</sequence>
<dbReference type="AlphaFoldDB" id="A0A4Z1BSM5"/>
<reference evidence="2 3" key="1">
    <citation type="submission" date="2019-03" db="EMBL/GenBank/DDBJ databases">
        <title>Empedobacter tilapiae sp. nov., isolated from an intestine of Nile tilapia Oreochromis niloticus.</title>
        <authorList>
            <person name="Kim Y.-O."/>
            <person name="Yoon J.-H."/>
        </authorList>
    </citation>
    <scope>NUCLEOTIDE SEQUENCE [LARGE SCALE GENOMIC DNA]</scope>
    <source>
        <strain evidence="2 3">MRS2</strain>
    </source>
</reference>
<evidence type="ECO:0000313" key="3">
    <source>
        <dbReference type="Proteomes" id="UP000297998"/>
    </source>
</evidence>
<accession>A0A4Z1BSM5</accession>